<evidence type="ECO:0000256" key="1">
    <source>
        <dbReference type="SAM" id="MobiDB-lite"/>
    </source>
</evidence>
<sequence>LEALPQPDPGFARVVLSWTAGSDLADVLGGVGDHAFTGGEFVRNVRLVADLLRQVAKVGPPRIARAARQAIGEIERGVVSLTREVNGEDDRDSASSPEDAPGDTE</sequence>
<dbReference type="AlphaFoldDB" id="A0A382M9Y1"/>
<evidence type="ECO:0000259" key="2">
    <source>
        <dbReference type="SMART" id="SM01142"/>
    </source>
</evidence>
<dbReference type="Pfam" id="PF08148">
    <property type="entry name" value="DSHCT"/>
    <property type="match status" value="1"/>
</dbReference>
<name>A0A382M9Y1_9ZZZZ</name>
<feature type="non-terminal residue" evidence="3">
    <location>
        <position position="1"/>
    </location>
</feature>
<evidence type="ECO:0000313" key="3">
    <source>
        <dbReference type="EMBL" id="SVC44477.1"/>
    </source>
</evidence>
<feature type="region of interest" description="Disordered" evidence="1">
    <location>
        <begin position="82"/>
        <end position="105"/>
    </location>
</feature>
<dbReference type="Gene3D" id="1.10.3380.30">
    <property type="match status" value="1"/>
</dbReference>
<feature type="domain" description="ATP-dependent RNA helicase Ski2/MTR4 C-terminal" evidence="2">
    <location>
        <begin position="1"/>
        <end position="84"/>
    </location>
</feature>
<accession>A0A382M9Y1</accession>
<dbReference type="InterPro" id="IPR012961">
    <property type="entry name" value="Ski2/MTR4_C"/>
</dbReference>
<protein>
    <recommendedName>
        <fullName evidence="2">ATP-dependent RNA helicase Ski2/MTR4 C-terminal domain-containing protein</fullName>
    </recommendedName>
</protein>
<proteinExistence type="predicted"/>
<reference evidence="3" key="1">
    <citation type="submission" date="2018-05" db="EMBL/GenBank/DDBJ databases">
        <authorList>
            <person name="Lanie J.A."/>
            <person name="Ng W.-L."/>
            <person name="Kazmierczak K.M."/>
            <person name="Andrzejewski T.M."/>
            <person name="Davidsen T.M."/>
            <person name="Wayne K.J."/>
            <person name="Tettelin H."/>
            <person name="Glass J.I."/>
            <person name="Rusch D."/>
            <person name="Podicherti R."/>
            <person name="Tsui H.-C.T."/>
            <person name="Winkler M.E."/>
        </authorList>
    </citation>
    <scope>NUCLEOTIDE SEQUENCE</scope>
</reference>
<organism evidence="3">
    <name type="scientific">marine metagenome</name>
    <dbReference type="NCBI Taxonomy" id="408172"/>
    <lineage>
        <taxon>unclassified sequences</taxon>
        <taxon>metagenomes</taxon>
        <taxon>ecological metagenomes</taxon>
    </lineage>
</organism>
<dbReference type="SMART" id="SM01142">
    <property type="entry name" value="DSHCT"/>
    <property type="match status" value="1"/>
</dbReference>
<dbReference type="EMBL" id="UINC01091589">
    <property type="protein sequence ID" value="SVC44477.1"/>
    <property type="molecule type" value="Genomic_DNA"/>
</dbReference>
<gene>
    <name evidence="3" type="ORF">METZ01_LOCUS297331</name>
</gene>